<feature type="domain" description="RES" evidence="1">
    <location>
        <begin position="2"/>
        <end position="133"/>
    </location>
</feature>
<evidence type="ECO:0000313" key="3">
    <source>
        <dbReference type="Proteomes" id="UP000095347"/>
    </source>
</evidence>
<reference evidence="3" key="1">
    <citation type="submission" date="2016-07" db="EMBL/GenBank/DDBJ databases">
        <authorList>
            <person name="Florea S."/>
            <person name="Webb J.S."/>
            <person name="Jaromczyk J."/>
            <person name="Schardl C.L."/>
        </authorList>
    </citation>
    <scope>NUCLEOTIDE SEQUENCE [LARGE SCALE GENOMIC DNA]</scope>
    <source>
        <strain evidence="3">MV-1</strain>
    </source>
</reference>
<dbReference type="Proteomes" id="UP000095347">
    <property type="component" value="Unassembled WGS sequence"/>
</dbReference>
<evidence type="ECO:0000313" key="2">
    <source>
        <dbReference type="EMBL" id="OEJ65497.1"/>
    </source>
</evidence>
<dbReference type="Pfam" id="PF08808">
    <property type="entry name" value="RES"/>
    <property type="match status" value="1"/>
</dbReference>
<accession>A0A1E5Q5A4</accession>
<dbReference type="SMART" id="SM00953">
    <property type="entry name" value="RES"/>
    <property type="match status" value="1"/>
</dbReference>
<dbReference type="InterPro" id="IPR014914">
    <property type="entry name" value="RES_dom"/>
</dbReference>
<comment type="caution">
    <text evidence="2">The sequence shown here is derived from an EMBL/GenBank/DDBJ whole genome shotgun (WGS) entry which is preliminary data.</text>
</comment>
<organism evidence="2 3">
    <name type="scientific">Magnetovibrio blakemorei</name>
    <dbReference type="NCBI Taxonomy" id="28181"/>
    <lineage>
        <taxon>Bacteria</taxon>
        <taxon>Pseudomonadati</taxon>
        <taxon>Pseudomonadota</taxon>
        <taxon>Alphaproteobacteria</taxon>
        <taxon>Rhodospirillales</taxon>
        <taxon>Magnetovibrionaceae</taxon>
        <taxon>Magnetovibrio</taxon>
    </lineage>
</organism>
<evidence type="ECO:0000259" key="1">
    <source>
        <dbReference type="SMART" id="SM00953"/>
    </source>
</evidence>
<feature type="non-terminal residue" evidence="2">
    <location>
        <position position="133"/>
    </location>
</feature>
<gene>
    <name evidence="2" type="ORF">BEN30_14245</name>
</gene>
<dbReference type="EMBL" id="MCGG01000050">
    <property type="protein sequence ID" value="OEJ65497.1"/>
    <property type="molecule type" value="Genomic_DNA"/>
</dbReference>
<protein>
    <recommendedName>
        <fullName evidence="1">RES domain-containing protein</fullName>
    </recommendedName>
</protein>
<dbReference type="AlphaFoldDB" id="A0A1E5Q5A4"/>
<proteinExistence type="predicted"/>
<name>A0A1E5Q5A4_9PROT</name>
<keyword evidence="3" id="KW-1185">Reference proteome</keyword>
<sequence>MSGAGSAKNGGRFNRPGQHALYLSEEVETALAEYQQNMLRTPKPGMLAAYTVDIDEMIDLTDSNTLSSLGIDNKALECPWKILRSRGEAVPTWDLVDRLIADGVAGARVPSFAAAGGVNVVLWDWQTPPNVVN</sequence>